<reference evidence="7 8" key="1">
    <citation type="journal article" date="2013" name="MBio">
        <title>Genome sequencing of the plant pathogen Taphrina deformans, the causal agent of peach leaf curl.</title>
        <authorList>
            <person name="Cisse O.H."/>
            <person name="Almeida J.M.G.C.F."/>
            <person name="Fonseca A."/>
            <person name="Kumar A.A."/>
            <person name="Salojaervi J."/>
            <person name="Overmyer K."/>
            <person name="Hauser P.M."/>
            <person name="Pagni M."/>
        </authorList>
    </citation>
    <scope>NUCLEOTIDE SEQUENCE [LARGE SCALE GENOMIC DNA]</scope>
    <source>
        <strain evidence="8">PYCC 5710 / ATCC 11124 / CBS 356.35 / IMI 108563 / JCM 9778 / NBRC 8474</strain>
    </source>
</reference>
<comment type="similarity">
    <text evidence="2">Belongs to the zinc-containing alcohol dehydrogenase family.</text>
</comment>
<dbReference type="PANTHER" id="PTHR42940">
    <property type="entry name" value="ALCOHOL DEHYDROGENASE 1-RELATED"/>
    <property type="match status" value="1"/>
</dbReference>
<keyword evidence="8" id="KW-1185">Reference proteome</keyword>
<dbReference type="Proteomes" id="UP000013776">
    <property type="component" value="Unassembled WGS sequence"/>
</dbReference>
<dbReference type="SUPFAM" id="SSF50129">
    <property type="entry name" value="GroES-like"/>
    <property type="match status" value="1"/>
</dbReference>
<dbReference type="EMBL" id="CAHR02000172">
    <property type="protein sequence ID" value="CCG83722.1"/>
    <property type="molecule type" value="Genomic_DNA"/>
</dbReference>
<dbReference type="Gene3D" id="3.90.180.10">
    <property type="entry name" value="Medium-chain alcohol dehydrogenases, catalytic domain"/>
    <property type="match status" value="1"/>
</dbReference>
<dbReference type="VEuPathDB" id="FungiDB:TAPDE_004036"/>
<keyword evidence="5" id="KW-0560">Oxidoreductase</keyword>
<dbReference type="Gene3D" id="3.40.50.720">
    <property type="entry name" value="NAD(P)-binding Rossmann-like Domain"/>
    <property type="match status" value="1"/>
</dbReference>
<evidence type="ECO:0000256" key="4">
    <source>
        <dbReference type="ARBA" id="ARBA00022833"/>
    </source>
</evidence>
<evidence type="ECO:0000256" key="5">
    <source>
        <dbReference type="ARBA" id="ARBA00023002"/>
    </source>
</evidence>
<dbReference type="InterPro" id="IPR020843">
    <property type="entry name" value="ER"/>
</dbReference>
<comment type="caution">
    <text evidence="7">The sequence shown here is derived from an EMBL/GenBank/DDBJ whole genome shotgun (WGS) entry which is preliminary data.</text>
</comment>
<evidence type="ECO:0000256" key="2">
    <source>
        <dbReference type="ARBA" id="ARBA00008072"/>
    </source>
</evidence>
<name>R4XDN4_TAPDE</name>
<dbReference type="GO" id="GO:0046872">
    <property type="term" value="F:metal ion binding"/>
    <property type="evidence" value="ECO:0007669"/>
    <property type="project" value="UniProtKB-KW"/>
</dbReference>
<feature type="domain" description="Enoyl reductase (ER)" evidence="6">
    <location>
        <begin position="18"/>
        <end position="341"/>
    </location>
</feature>
<dbReference type="eggNOG" id="KOG0023">
    <property type="taxonomic scope" value="Eukaryota"/>
</dbReference>
<evidence type="ECO:0000259" key="6">
    <source>
        <dbReference type="SMART" id="SM00829"/>
    </source>
</evidence>
<dbReference type="Pfam" id="PF08240">
    <property type="entry name" value="ADH_N"/>
    <property type="match status" value="1"/>
</dbReference>
<dbReference type="InterPro" id="IPR036291">
    <property type="entry name" value="NAD(P)-bd_dom_sf"/>
</dbReference>
<keyword evidence="3" id="KW-0479">Metal-binding</keyword>
<gene>
    <name evidence="7" type="ORF">TAPDE_004036</name>
</gene>
<dbReference type="GO" id="GO:0005737">
    <property type="term" value="C:cytoplasm"/>
    <property type="evidence" value="ECO:0007669"/>
    <property type="project" value="TreeGrafter"/>
</dbReference>
<evidence type="ECO:0000256" key="1">
    <source>
        <dbReference type="ARBA" id="ARBA00001947"/>
    </source>
</evidence>
<protein>
    <recommendedName>
        <fullName evidence="6">Enoyl reductase (ER) domain-containing protein</fullName>
    </recommendedName>
</protein>
<dbReference type="InterPro" id="IPR013154">
    <property type="entry name" value="ADH-like_N"/>
</dbReference>
<proteinExistence type="inferred from homology"/>
<dbReference type="InterPro" id="IPR013149">
    <property type="entry name" value="ADH-like_C"/>
</dbReference>
<sequence>MTSLPKTYKCIVVKKAHGDFEVEERPMPSLNRGEVLVKTLACGVCHSDCFVKDGLMPVPYPVVPGHEIVGDVAAVGEDEKKWQVGDRVGAGWEGGHCFRCQNCRRGDYVTCENGTVTGIFKDGGYAEYVVCNTESIAAVPRELDPAEAGPLLCAGITTFNSIRNVQHLRPGDTVAVQGIGGLGHLAIMFARRMGYKVVALSSSESKRDLAINKLGAHEYLSGDKQVDGLVKMGGANLIICTANSAESISPLTKGLATGGTILILAGGAGDVPFNTLDLLMKKACVQGWPSGSAIDSEDTLNFAAREGVKCHIERYDGRDLEQVKKAYSSMMDGSARFRSVLTFN</sequence>
<evidence type="ECO:0000256" key="3">
    <source>
        <dbReference type="ARBA" id="ARBA00022723"/>
    </source>
</evidence>
<dbReference type="Pfam" id="PF00107">
    <property type="entry name" value="ADH_zinc_N"/>
    <property type="match status" value="1"/>
</dbReference>
<dbReference type="CDD" id="cd08296">
    <property type="entry name" value="CAD_like"/>
    <property type="match status" value="1"/>
</dbReference>
<comment type="cofactor">
    <cofactor evidence="1">
        <name>Zn(2+)</name>
        <dbReference type="ChEBI" id="CHEBI:29105"/>
    </cofactor>
</comment>
<dbReference type="InterPro" id="IPR011032">
    <property type="entry name" value="GroES-like_sf"/>
</dbReference>
<dbReference type="SMART" id="SM00829">
    <property type="entry name" value="PKS_ER"/>
    <property type="match status" value="1"/>
</dbReference>
<dbReference type="GO" id="GO:0004022">
    <property type="term" value="F:alcohol dehydrogenase (NAD+) activity"/>
    <property type="evidence" value="ECO:0007669"/>
    <property type="project" value="TreeGrafter"/>
</dbReference>
<dbReference type="PANTHER" id="PTHR42940:SF7">
    <property type="entry name" value="ALCOHOL DEHYDROGENASE-LIKE N-TERMINAL DOMAIN-CONTAINING PROTEIN"/>
    <property type="match status" value="1"/>
</dbReference>
<keyword evidence="4" id="KW-0862">Zinc</keyword>
<dbReference type="SUPFAM" id="SSF51735">
    <property type="entry name" value="NAD(P)-binding Rossmann-fold domains"/>
    <property type="match status" value="1"/>
</dbReference>
<dbReference type="OrthoDB" id="256333at2759"/>
<dbReference type="STRING" id="1097556.R4XDN4"/>
<evidence type="ECO:0000313" key="7">
    <source>
        <dbReference type="EMBL" id="CCG83722.1"/>
    </source>
</evidence>
<accession>R4XDN4</accession>
<evidence type="ECO:0000313" key="8">
    <source>
        <dbReference type="Proteomes" id="UP000013776"/>
    </source>
</evidence>
<dbReference type="AlphaFoldDB" id="R4XDN4"/>
<organism evidence="7 8">
    <name type="scientific">Taphrina deformans (strain PYCC 5710 / ATCC 11124 / CBS 356.35 / IMI 108563 / JCM 9778 / NBRC 8474)</name>
    <name type="common">Peach leaf curl fungus</name>
    <name type="synonym">Lalaria deformans</name>
    <dbReference type="NCBI Taxonomy" id="1097556"/>
    <lineage>
        <taxon>Eukaryota</taxon>
        <taxon>Fungi</taxon>
        <taxon>Dikarya</taxon>
        <taxon>Ascomycota</taxon>
        <taxon>Taphrinomycotina</taxon>
        <taxon>Taphrinomycetes</taxon>
        <taxon>Taphrinales</taxon>
        <taxon>Taphrinaceae</taxon>
        <taxon>Taphrina</taxon>
    </lineage>
</organism>